<dbReference type="SUPFAM" id="SSF54909">
    <property type="entry name" value="Dimeric alpha+beta barrel"/>
    <property type="match status" value="1"/>
</dbReference>
<dbReference type="Gene3D" id="3.30.70.100">
    <property type="match status" value="1"/>
</dbReference>
<dbReference type="PANTHER" id="PTHR43031">
    <property type="entry name" value="FAD-DEPENDENT OXIDOREDUCTASE"/>
    <property type="match status" value="1"/>
</dbReference>
<gene>
    <name evidence="3" type="ORF">SMF913_25411</name>
</gene>
<sequence length="231" mass="24722">MENHHVVIIPTEIDEEKESAYLDTWQGAAAVMATQPGFIRTYMFRTIIPGSKFLLVNVAEWESTAHWEEAMNVCPMLEQQIAVAHASNYVAIRTVLPATQQGPGSGDGHTPADLSPAEARRRVADGELTLVDVREDDEWAARHPVGAVHAALSTLPASLSDLPDGPLAFVCRTGTRSVRGGAQAIRAGRSSVYSVAGGLEAWEAAGLPVTFPDREAAVKNGDRAKAAARED</sequence>
<accession>A0A2J7YPK2</accession>
<dbReference type="InterPro" id="IPR007138">
    <property type="entry name" value="ABM_dom"/>
</dbReference>
<dbReference type="SUPFAM" id="SSF52821">
    <property type="entry name" value="Rhodanese/Cell cycle control phosphatase"/>
    <property type="match status" value="1"/>
</dbReference>
<dbReference type="RefSeq" id="WP_102935887.1">
    <property type="nucleotide sequence ID" value="NZ_LJIW01000002.1"/>
</dbReference>
<dbReference type="SMART" id="SM00450">
    <property type="entry name" value="RHOD"/>
    <property type="match status" value="1"/>
</dbReference>
<name>A0A2J7YPK2_STRMQ</name>
<dbReference type="InterPro" id="IPR011008">
    <property type="entry name" value="Dimeric_a/b-barrel"/>
</dbReference>
<evidence type="ECO:0000256" key="1">
    <source>
        <dbReference type="SAM" id="MobiDB-lite"/>
    </source>
</evidence>
<evidence type="ECO:0000313" key="4">
    <source>
        <dbReference type="Proteomes" id="UP000236520"/>
    </source>
</evidence>
<dbReference type="PROSITE" id="PS50206">
    <property type="entry name" value="RHODANESE_3"/>
    <property type="match status" value="1"/>
</dbReference>
<feature type="region of interest" description="Disordered" evidence="1">
    <location>
        <begin position="100"/>
        <end position="119"/>
    </location>
</feature>
<evidence type="ECO:0000259" key="2">
    <source>
        <dbReference type="PROSITE" id="PS50206"/>
    </source>
</evidence>
<feature type="domain" description="Rhodanese" evidence="2">
    <location>
        <begin position="124"/>
        <end position="211"/>
    </location>
</feature>
<dbReference type="Gene3D" id="3.40.250.10">
    <property type="entry name" value="Rhodanese-like domain"/>
    <property type="match status" value="1"/>
</dbReference>
<evidence type="ECO:0000313" key="3">
    <source>
        <dbReference type="EMBL" id="PNG89946.1"/>
    </source>
</evidence>
<dbReference type="EMBL" id="LJIW01000002">
    <property type="protein sequence ID" value="PNG89946.1"/>
    <property type="molecule type" value="Genomic_DNA"/>
</dbReference>
<protein>
    <recommendedName>
        <fullName evidence="2">Rhodanese domain-containing protein</fullName>
    </recommendedName>
</protein>
<dbReference type="InterPro" id="IPR036873">
    <property type="entry name" value="Rhodanese-like_dom_sf"/>
</dbReference>
<dbReference type="Pfam" id="PF03992">
    <property type="entry name" value="ABM"/>
    <property type="match status" value="1"/>
</dbReference>
<dbReference type="AlphaFoldDB" id="A0A2J7YPK2"/>
<dbReference type="InterPro" id="IPR001763">
    <property type="entry name" value="Rhodanese-like_dom"/>
</dbReference>
<reference evidence="3 4" key="1">
    <citation type="submission" date="2015-09" db="EMBL/GenBank/DDBJ databases">
        <title>Genome sequence, genome mining and natural product profiling of a biocontrol bacterium Streptomyces malaysiensis F913.</title>
        <authorList>
            <person name="Xu Y."/>
            <person name="Wei J."/>
            <person name="Xie J."/>
            <person name="Li T."/>
            <person name="Zhou Z."/>
        </authorList>
    </citation>
    <scope>NUCLEOTIDE SEQUENCE [LARGE SCALE GENOMIC DNA]</scope>
    <source>
        <strain evidence="3 4">F913</strain>
    </source>
</reference>
<organism evidence="3 4">
    <name type="scientific">Streptomyces malaysiensis</name>
    <dbReference type="NCBI Taxonomy" id="92644"/>
    <lineage>
        <taxon>Bacteria</taxon>
        <taxon>Bacillati</taxon>
        <taxon>Actinomycetota</taxon>
        <taxon>Actinomycetes</taxon>
        <taxon>Kitasatosporales</taxon>
        <taxon>Streptomycetaceae</taxon>
        <taxon>Streptomyces</taxon>
        <taxon>Streptomyces violaceusniger group</taxon>
    </lineage>
</organism>
<dbReference type="Pfam" id="PF00581">
    <property type="entry name" value="Rhodanese"/>
    <property type="match status" value="1"/>
</dbReference>
<dbReference type="Proteomes" id="UP000236520">
    <property type="component" value="Unassembled WGS sequence"/>
</dbReference>
<dbReference type="CDD" id="cd00158">
    <property type="entry name" value="RHOD"/>
    <property type="match status" value="1"/>
</dbReference>
<dbReference type="InterPro" id="IPR050229">
    <property type="entry name" value="GlpE_sulfurtransferase"/>
</dbReference>
<proteinExistence type="predicted"/>
<keyword evidence="4" id="KW-1185">Reference proteome</keyword>
<comment type="caution">
    <text evidence="3">The sequence shown here is derived from an EMBL/GenBank/DDBJ whole genome shotgun (WGS) entry which is preliminary data.</text>
</comment>
<dbReference type="PANTHER" id="PTHR43031:SF7">
    <property type="entry name" value="NITRIC OXIDE REDUCTASE FLRD-NAD(+) REDUCTASE"/>
    <property type="match status" value="1"/>
</dbReference>